<gene>
    <name evidence="1" type="ORF">ACFO26_06975</name>
</gene>
<dbReference type="RefSeq" id="WP_213535866.1">
    <property type="nucleotide sequence ID" value="NZ_BOVQ01000005.1"/>
</dbReference>
<evidence type="ECO:0008006" key="3">
    <source>
        <dbReference type="Google" id="ProtNLM"/>
    </source>
</evidence>
<sequence length="138" mass="16175">MIETEKEEIYRQTRDLDDLLKDGKKLVKQGYAVNIKQSPYFSSYQMRAKQTEREQPKLQIPKNIAEELDELVEECYDSDYIRSYSDVGAYMDAITEIIDEAGELYKFMFPNNDALLGCLHRNLIYLYLINADLVEVVE</sequence>
<protein>
    <recommendedName>
        <fullName evidence="3">Phage protein</fullName>
    </recommendedName>
</protein>
<proteinExistence type="predicted"/>
<evidence type="ECO:0000313" key="2">
    <source>
        <dbReference type="Proteomes" id="UP001595987"/>
    </source>
</evidence>
<accession>A0ABV9JD94</accession>
<organism evidence="1 2">
    <name type="scientific">Lactococcus nasutitermitis</name>
    <dbReference type="NCBI Taxonomy" id="1652957"/>
    <lineage>
        <taxon>Bacteria</taxon>
        <taxon>Bacillati</taxon>
        <taxon>Bacillota</taxon>
        <taxon>Bacilli</taxon>
        <taxon>Lactobacillales</taxon>
        <taxon>Streptococcaceae</taxon>
        <taxon>Lactococcus</taxon>
    </lineage>
</organism>
<dbReference type="Proteomes" id="UP001595987">
    <property type="component" value="Unassembled WGS sequence"/>
</dbReference>
<name>A0ABV9JD94_9LACT</name>
<dbReference type="EMBL" id="JBHSGD010000005">
    <property type="protein sequence ID" value="MFC4652649.1"/>
    <property type="molecule type" value="Genomic_DNA"/>
</dbReference>
<keyword evidence="2" id="KW-1185">Reference proteome</keyword>
<evidence type="ECO:0000313" key="1">
    <source>
        <dbReference type="EMBL" id="MFC4652649.1"/>
    </source>
</evidence>
<comment type="caution">
    <text evidence="1">The sequence shown here is derived from an EMBL/GenBank/DDBJ whole genome shotgun (WGS) entry which is preliminary data.</text>
</comment>
<reference evidence="2" key="1">
    <citation type="journal article" date="2019" name="Int. J. Syst. Evol. Microbiol.">
        <title>The Global Catalogue of Microorganisms (GCM) 10K type strain sequencing project: providing services to taxonomists for standard genome sequencing and annotation.</title>
        <authorList>
            <consortium name="The Broad Institute Genomics Platform"/>
            <consortium name="The Broad Institute Genome Sequencing Center for Infectious Disease"/>
            <person name="Wu L."/>
            <person name="Ma J."/>
        </authorList>
    </citation>
    <scope>NUCLEOTIDE SEQUENCE [LARGE SCALE GENOMIC DNA]</scope>
    <source>
        <strain evidence="2">CCUG 63287</strain>
    </source>
</reference>